<dbReference type="Proteomes" id="UP000813444">
    <property type="component" value="Unassembled WGS sequence"/>
</dbReference>
<proteinExistence type="inferred from homology"/>
<keyword evidence="2" id="KW-1133">Transmembrane helix</keyword>
<dbReference type="PANTHER" id="PTHR33365">
    <property type="entry name" value="YALI0B05434P"/>
    <property type="match status" value="1"/>
</dbReference>
<accession>A0A8K0STM1</accession>
<dbReference type="PANTHER" id="PTHR33365:SF12">
    <property type="entry name" value="TAT PATHWAY SIGNAL SEQUENCE"/>
    <property type="match status" value="1"/>
</dbReference>
<protein>
    <submittedName>
        <fullName evidence="3">Uncharacterized protein</fullName>
    </submittedName>
</protein>
<keyword evidence="2" id="KW-0472">Membrane</keyword>
<comment type="caution">
    <text evidence="3">The sequence shown here is derived from an EMBL/GenBank/DDBJ whole genome shotgun (WGS) entry which is preliminary data.</text>
</comment>
<dbReference type="OrthoDB" id="3687641at2759"/>
<dbReference type="GO" id="GO:0043386">
    <property type="term" value="P:mycotoxin biosynthetic process"/>
    <property type="evidence" value="ECO:0007669"/>
    <property type="project" value="InterPro"/>
</dbReference>
<dbReference type="InterPro" id="IPR021765">
    <property type="entry name" value="UstYa-like"/>
</dbReference>
<gene>
    <name evidence="3" type="ORF">B0I35DRAFT_263483</name>
</gene>
<evidence type="ECO:0000313" key="4">
    <source>
        <dbReference type="Proteomes" id="UP000813444"/>
    </source>
</evidence>
<evidence type="ECO:0000313" key="3">
    <source>
        <dbReference type="EMBL" id="KAH7316779.1"/>
    </source>
</evidence>
<comment type="similarity">
    <text evidence="1">Belongs to the ustYa family.</text>
</comment>
<keyword evidence="4" id="KW-1185">Reference proteome</keyword>
<name>A0A8K0STM1_9HYPO</name>
<feature type="transmembrane region" description="Helical" evidence="2">
    <location>
        <begin position="76"/>
        <end position="100"/>
    </location>
</feature>
<evidence type="ECO:0000256" key="1">
    <source>
        <dbReference type="ARBA" id="ARBA00035112"/>
    </source>
</evidence>
<reference evidence="3" key="1">
    <citation type="journal article" date="2021" name="Nat. Commun.">
        <title>Genetic determinants of endophytism in the Arabidopsis root mycobiome.</title>
        <authorList>
            <person name="Mesny F."/>
            <person name="Miyauchi S."/>
            <person name="Thiergart T."/>
            <person name="Pickel B."/>
            <person name="Atanasova L."/>
            <person name="Karlsson M."/>
            <person name="Huettel B."/>
            <person name="Barry K.W."/>
            <person name="Haridas S."/>
            <person name="Chen C."/>
            <person name="Bauer D."/>
            <person name="Andreopoulos W."/>
            <person name="Pangilinan J."/>
            <person name="LaButti K."/>
            <person name="Riley R."/>
            <person name="Lipzen A."/>
            <person name="Clum A."/>
            <person name="Drula E."/>
            <person name="Henrissat B."/>
            <person name="Kohler A."/>
            <person name="Grigoriev I.V."/>
            <person name="Martin F.M."/>
            <person name="Hacquard S."/>
        </authorList>
    </citation>
    <scope>NUCLEOTIDE SEQUENCE</scope>
    <source>
        <strain evidence="3">MPI-CAGE-CH-0235</strain>
    </source>
</reference>
<dbReference type="EMBL" id="JAGPNK010000008">
    <property type="protein sequence ID" value="KAH7316779.1"/>
    <property type="molecule type" value="Genomic_DNA"/>
</dbReference>
<evidence type="ECO:0000256" key="2">
    <source>
        <dbReference type="SAM" id="Phobius"/>
    </source>
</evidence>
<keyword evidence="2" id="KW-0812">Transmembrane</keyword>
<sequence length="322" mass="36535">MGRTRQGSMDFPFAIQKGSLSGRQLTSKCMYVYGRTYLNVTAKYSMMDRSGEESEHFLPHGDNDKRPCKCRHRKTLLYHATFFLLYVCFTIIVLVTYPLFNKGSAPLNTIVFSGERLALRQQRFVLSGESPYAGPPSQAIDQAWADLLHHVNIRVSDRELTSSNQSSVGLPTGDHDSLAWMDVSHQLHCVVSNPQRHTQGSKDKGGDLCTSSSDLLPQKYLRQWIYREYYHPGVGPDEEPHWLLHTDHCLDLLRQALMCRADTALMTFHWAAGRKEPMLNLESPEHVCVDWDDLMEKVSTRRISDADMAVLVNPSLGSDTTM</sequence>
<organism evidence="3 4">
    <name type="scientific">Stachybotrys elegans</name>
    <dbReference type="NCBI Taxonomy" id="80388"/>
    <lineage>
        <taxon>Eukaryota</taxon>
        <taxon>Fungi</taxon>
        <taxon>Dikarya</taxon>
        <taxon>Ascomycota</taxon>
        <taxon>Pezizomycotina</taxon>
        <taxon>Sordariomycetes</taxon>
        <taxon>Hypocreomycetidae</taxon>
        <taxon>Hypocreales</taxon>
        <taxon>Stachybotryaceae</taxon>
        <taxon>Stachybotrys</taxon>
    </lineage>
</organism>
<dbReference type="Pfam" id="PF11807">
    <property type="entry name" value="UstYa"/>
    <property type="match status" value="1"/>
</dbReference>
<dbReference type="AlphaFoldDB" id="A0A8K0STM1"/>